<dbReference type="InterPro" id="IPR036020">
    <property type="entry name" value="WW_dom_sf"/>
</dbReference>
<dbReference type="PROSITE" id="PS50011">
    <property type="entry name" value="PROTEIN_KINASE_DOM"/>
    <property type="match status" value="1"/>
</dbReference>
<keyword evidence="12" id="KW-1185">Reference proteome</keyword>
<dbReference type="InterPro" id="IPR050660">
    <property type="entry name" value="NEK_Ser/Thr_kinase"/>
</dbReference>
<evidence type="ECO:0000256" key="6">
    <source>
        <dbReference type="ARBA" id="ARBA00022840"/>
    </source>
</evidence>
<dbReference type="GO" id="GO:0005524">
    <property type="term" value="F:ATP binding"/>
    <property type="evidence" value="ECO:0007669"/>
    <property type="project" value="UniProtKB-KW"/>
</dbReference>
<comment type="catalytic activity">
    <reaction evidence="7">
        <text>L-threonyl-[protein] + ATP = O-phospho-L-threonyl-[protein] + ADP + H(+)</text>
        <dbReference type="Rhea" id="RHEA:46608"/>
        <dbReference type="Rhea" id="RHEA-COMP:11060"/>
        <dbReference type="Rhea" id="RHEA-COMP:11605"/>
        <dbReference type="ChEBI" id="CHEBI:15378"/>
        <dbReference type="ChEBI" id="CHEBI:30013"/>
        <dbReference type="ChEBI" id="CHEBI:30616"/>
        <dbReference type="ChEBI" id="CHEBI:61977"/>
        <dbReference type="ChEBI" id="CHEBI:456216"/>
        <dbReference type="EC" id="2.7.11.1"/>
    </reaction>
</comment>
<dbReference type="InterPro" id="IPR011009">
    <property type="entry name" value="Kinase-like_dom_sf"/>
</dbReference>
<feature type="domain" description="Protein kinase" evidence="9">
    <location>
        <begin position="128"/>
        <end position="461"/>
    </location>
</feature>
<evidence type="ECO:0000256" key="3">
    <source>
        <dbReference type="ARBA" id="ARBA00022679"/>
    </source>
</evidence>
<dbReference type="InterPro" id="IPR008271">
    <property type="entry name" value="Ser/Thr_kinase_AS"/>
</dbReference>
<evidence type="ECO:0000259" key="10">
    <source>
        <dbReference type="PROSITE" id="PS50020"/>
    </source>
</evidence>
<dbReference type="GO" id="GO:0004674">
    <property type="term" value="F:protein serine/threonine kinase activity"/>
    <property type="evidence" value="ECO:0007669"/>
    <property type="project" value="UniProtKB-KW"/>
</dbReference>
<dbReference type="Gene3D" id="1.10.510.10">
    <property type="entry name" value="Transferase(Phosphotransferase) domain 1"/>
    <property type="match status" value="1"/>
</dbReference>
<dbReference type="EMBL" id="VIGI01000018">
    <property type="protein sequence ID" value="KAB8290179.1"/>
    <property type="molecule type" value="Genomic_DNA"/>
</dbReference>
<dbReference type="SUPFAM" id="SSF51045">
    <property type="entry name" value="WW domain"/>
    <property type="match status" value="1"/>
</dbReference>
<dbReference type="GO" id="GO:0005634">
    <property type="term" value="C:nucleus"/>
    <property type="evidence" value="ECO:0007669"/>
    <property type="project" value="TreeGrafter"/>
</dbReference>
<name>A0A5N6JPF7_MONLA</name>
<evidence type="ECO:0000313" key="11">
    <source>
        <dbReference type="EMBL" id="KAB8290179.1"/>
    </source>
</evidence>
<feature type="domain" description="WW" evidence="10">
    <location>
        <begin position="43"/>
        <end position="79"/>
    </location>
</feature>
<dbReference type="InterPro" id="IPR000719">
    <property type="entry name" value="Prot_kinase_dom"/>
</dbReference>
<organism evidence="11 12">
    <name type="scientific">Monilinia laxa</name>
    <name type="common">Brown rot fungus</name>
    <name type="synonym">Sclerotinia laxa</name>
    <dbReference type="NCBI Taxonomy" id="61186"/>
    <lineage>
        <taxon>Eukaryota</taxon>
        <taxon>Fungi</taxon>
        <taxon>Dikarya</taxon>
        <taxon>Ascomycota</taxon>
        <taxon>Pezizomycotina</taxon>
        <taxon>Leotiomycetes</taxon>
        <taxon>Helotiales</taxon>
        <taxon>Sclerotiniaceae</taxon>
        <taxon>Monilinia</taxon>
    </lineage>
</organism>
<evidence type="ECO:0000256" key="4">
    <source>
        <dbReference type="ARBA" id="ARBA00022741"/>
    </source>
</evidence>
<sequence>MTNPNLPEMTTLPPGWIGRFDDNDRVYFVGPGGKSTYDHPKYGVIPNPWQLKVDRSVPKPFEYYYNTQTKTKTKENPRFNEDVLGSSLLKVSRVVRESATVTKNYQDEIKNKRRTHIKNIDVRQHYEIVHTIDKGEGGIGGMNGGVHVVRHKGIMTGLYVEKRFKKDALQHRQDGKPGFGTVEILITHRVIHGGLAAFIEGFIAPDMIHPTSASLYLEFCDLGSLNDLINCFAQRVHTNEAAYVPERFVWHSFCGLCDALAYLWGGKSFLNDKMAGRAVPEKGWKPILHRDMKPDNILIRSRNNLSSQKYPYLVISDFGLATDDPKEIAQRGGGMAGSRYYFAPELLWPSFPRDPRLLDFFPPGQSHTFESDLYSLGVCIHSLCKPTNKKVDDTHWMGAWSHFNLQTYRKADTNWPSLTISRNEVLDIGSFYSPYLRRVIQKATHWRLSQRGAAHQLAPQLVDIATSAGYGEEEFGENERLPVWAIKVHDYNTR</sequence>
<evidence type="ECO:0000256" key="5">
    <source>
        <dbReference type="ARBA" id="ARBA00022777"/>
    </source>
</evidence>
<protein>
    <recommendedName>
        <fullName evidence="1">non-specific serine/threonine protein kinase</fullName>
        <ecNumber evidence="1">2.7.11.1</ecNumber>
    </recommendedName>
</protein>
<dbReference type="Pfam" id="PF00069">
    <property type="entry name" value="Pkinase"/>
    <property type="match status" value="1"/>
</dbReference>
<evidence type="ECO:0000256" key="7">
    <source>
        <dbReference type="ARBA" id="ARBA00047899"/>
    </source>
</evidence>
<dbReference type="PANTHER" id="PTHR43671:SF98">
    <property type="entry name" value="SERINE_THREONINE-PROTEIN KINASE NEK11"/>
    <property type="match status" value="1"/>
</dbReference>
<dbReference type="OrthoDB" id="310217at2759"/>
<evidence type="ECO:0000256" key="2">
    <source>
        <dbReference type="ARBA" id="ARBA00022527"/>
    </source>
</evidence>
<dbReference type="SUPFAM" id="SSF56112">
    <property type="entry name" value="Protein kinase-like (PK-like)"/>
    <property type="match status" value="1"/>
</dbReference>
<reference evidence="11 12" key="1">
    <citation type="submission" date="2019-06" db="EMBL/GenBank/DDBJ databases">
        <title>Genome Sequence of the Brown Rot Fungal Pathogen Monilinia laxa.</title>
        <authorList>
            <person name="De Miccolis Angelini R.M."/>
            <person name="Landi L."/>
            <person name="Abate D."/>
            <person name="Pollastro S."/>
            <person name="Romanazzi G."/>
            <person name="Faretra F."/>
        </authorList>
    </citation>
    <scope>NUCLEOTIDE SEQUENCE [LARGE SCALE GENOMIC DNA]</scope>
    <source>
        <strain evidence="11 12">Mlax316</strain>
    </source>
</reference>
<dbReference type="PANTHER" id="PTHR43671">
    <property type="entry name" value="SERINE/THREONINE-PROTEIN KINASE NEK"/>
    <property type="match status" value="1"/>
</dbReference>
<evidence type="ECO:0000313" key="12">
    <source>
        <dbReference type="Proteomes" id="UP000326757"/>
    </source>
</evidence>
<dbReference type="InterPro" id="IPR001202">
    <property type="entry name" value="WW_dom"/>
</dbReference>
<keyword evidence="4" id="KW-0547">Nucleotide-binding</keyword>
<keyword evidence="5" id="KW-0418">Kinase</keyword>
<evidence type="ECO:0000259" key="9">
    <source>
        <dbReference type="PROSITE" id="PS50011"/>
    </source>
</evidence>
<gene>
    <name evidence="11" type="ORF">EYC80_011048</name>
</gene>
<dbReference type="AlphaFoldDB" id="A0A5N6JPF7"/>
<dbReference type="EC" id="2.7.11.1" evidence="1"/>
<comment type="catalytic activity">
    <reaction evidence="8">
        <text>L-seryl-[protein] + ATP = O-phospho-L-seryl-[protein] + ADP + H(+)</text>
        <dbReference type="Rhea" id="RHEA:17989"/>
        <dbReference type="Rhea" id="RHEA-COMP:9863"/>
        <dbReference type="Rhea" id="RHEA-COMP:11604"/>
        <dbReference type="ChEBI" id="CHEBI:15378"/>
        <dbReference type="ChEBI" id="CHEBI:29999"/>
        <dbReference type="ChEBI" id="CHEBI:30616"/>
        <dbReference type="ChEBI" id="CHEBI:83421"/>
        <dbReference type="ChEBI" id="CHEBI:456216"/>
        <dbReference type="EC" id="2.7.11.1"/>
    </reaction>
</comment>
<accession>A0A5N6JPF7</accession>
<comment type="caution">
    <text evidence="11">The sequence shown here is derived from an EMBL/GenBank/DDBJ whole genome shotgun (WGS) entry which is preliminary data.</text>
</comment>
<proteinExistence type="predicted"/>
<dbReference type="SMART" id="SM00220">
    <property type="entry name" value="S_TKc"/>
    <property type="match status" value="1"/>
</dbReference>
<evidence type="ECO:0000256" key="1">
    <source>
        <dbReference type="ARBA" id="ARBA00012513"/>
    </source>
</evidence>
<dbReference type="PROSITE" id="PS00108">
    <property type="entry name" value="PROTEIN_KINASE_ST"/>
    <property type="match status" value="1"/>
</dbReference>
<keyword evidence="3" id="KW-0808">Transferase</keyword>
<keyword evidence="6" id="KW-0067">ATP-binding</keyword>
<dbReference type="Proteomes" id="UP000326757">
    <property type="component" value="Unassembled WGS sequence"/>
</dbReference>
<keyword evidence="2" id="KW-0723">Serine/threonine-protein kinase</keyword>
<dbReference type="PROSITE" id="PS50020">
    <property type="entry name" value="WW_DOMAIN_2"/>
    <property type="match status" value="1"/>
</dbReference>
<evidence type="ECO:0000256" key="8">
    <source>
        <dbReference type="ARBA" id="ARBA00048679"/>
    </source>
</evidence>